<organism evidence="2">
    <name type="scientific">marine metagenome</name>
    <dbReference type="NCBI Taxonomy" id="408172"/>
    <lineage>
        <taxon>unclassified sequences</taxon>
        <taxon>metagenomes</taxon>
        <taxon>ecological metagenomes</taxon>
    </lineage>
</organism>
<reference evidence="2" key="1">
    <citation type="submission" date="2018-05" db="EMBL/GenBank/DDBJ databases">
        <authorList>
            <person name="Lanie J.A."/>
            <person name="Ng W.-L."/>
            <person name="Kazmierczak K.M."/>
            <person name="Andrzejewski T.M."/>
            <person name="Davidsen T.M."/>
            <person name="Wayne K.J."/>
            <person name="Tettelin H."/>
            <person name="Glass J.I."/>
            <person name="Rusch D."/>
            <person name="Podicherti R."/>
            <person name="Tsui H.-C.T."/>
            <person name="Winkler M.E."/>
        </authorList>
    </citation>
    <scope>NUCLEOTIDE SEQUENCE</scope>
</reference>
<dbReference type="Gene3D" id="1.25.40.10">
    <property type="entry name" value="Tetratricopeptide repeat domain"/>
    <property type="match status" value="1"/>
</dbReference>
<evidence type="ECO:0008006" key="3">
    <source>
        <dbReference type="Google" id="ProtNLM"/>
    </source>
</evidence>
<keyword evidence="1" id="KW-0812">Transmembrane</keyword>
<keyword evidence="1" id="KW-1133">Transmembrane helix</keyword>
<evidence type="ECO:0000256" key="1">
    <source>
        <dbReference type="SAM" id="Phobius"/>
    </source>
</evidence>
<dbReference type="InterPro" id="IPR011990">
    <property type="entry name" value="TPR-like_helical_dom_sf"/>
</dbReference>
<gene>
    <name evidence="2" type="ORF">METZ01_LOCUS113476</name>
</gene>
<feature type="transmembrane region" description="Helical" evidence="1">
    <location>
        <begin position="20"/>
        <end position="38"/>
    </location>
</feature>
<evidence type="ECO:0000313" key="2">
    <source>
        <dbReference type="EMBL" id="SVA60622.1"/>
    </source>
</evidence>
<name>A0A381X7U7_9ZZZZ</name>
<dbReference type="EMBL" id="UINC01014160">
    <property type="protein sequence ID" value="SVA60622.1"/>
    <property type="molecule type" value="Genomic_DNA"/>
</dbReference>
<proteinExistence type="predicted"/>
<dbReference type="SUPFAM" id="SSF48452">
    <property type="entry name" value="TPR-like"/>
    <property type="match status" value="1"/>
</dbReference>
<keyword evidence="1" id="KW-0472">Membrane</keyword>
<accession>A0A381X7U7</accession>
<sequence>MTWGISNFIRTLQGSVKKLITVFLSVGIFSSFFYFNYINISNYDPNYNKDNDIDVVSQALEQYLIDNPEDMNAKKVLAEYNLQIGNYHEAYQYYEEVYKSTIPQDIEVIIGLIESTLLSRPDVLSYDLNELINQSLEIEPLNQKALWFGGLIARASGNIELAKERWNLLINDPELPIDMQQAVNEQLVLINSTKE</sequence>
<dbReference type="AlphaFoldDB" id="A0A381X7U7"/>
<protein>
    <recommendedName>
        <fullName evidence="3">Tetratricopeptide repeat-like domain-containing protein</fullName>
    </recommendedName>
</protein>